<reference evidence="4" key="1">
    <citation type="submission" date="2016-11" db="UniProtKB">
        <authorList>
            <consortium name="WormBaseParasite"/>
        </authorList>
    </citation>
    <scope>IDENTIFICATION</scope>
</reference>
<proteinExistence type="predicted"/>
<organism evidence="3 4">
    <name type="scientific">Caenorhabditis tropicalis</name>
    <dbReference type="NCBI Taxonomy" id="1561998"/>
    <lineage>
        <taxon>Eukaryota</taxon>
        <taxon>Metazoa</taxon>
        <taxon>Ecdysozoa</taxon>
        <taxon>Nematoda</taxon>
        <taxon>Chromadorea</taxon>
        <taxon>Rhabditida</taxon>
        <taxon>Rhabditina</taxon>
        <taxon>Rhabditomorpha</taxon>
        <taxon>Rhabditoidea</taxon>
        <taxon>Rhabditidae</taxon>
        <taxon>Peloderinae</taxon>
        <taxon>Caenorhabditis</taxon>
    </lineage>
</organism>
<keyword evidence="3" id="KW-1185">Reference proteome</keyword>
<dbReference type="WBParaSite" id="Csp11.Scaffold629.g10385.t1">
    <property type="protein sequence ID" value="Csp11.Scaffold629.g10385.t1"/>
    <property type="gene ID" value="Csp11.Scaffold629.g10385"/>
</dbReference>
<feature type="transmembrane region" description="Helical" evidence="1">
    <location>
        <begin position="104"/>
        <end position="121"/>
    </location>
</feature>
<dbReference type="SUPFAM" id="SSF57302">
    <property type="entry name" value="Snake toxin-like"/>
    <property type="match status" value="1"/>
</dbReference>
<accession>A0A1I7TP58</accession>
<keyword evidence="1" id="KW-0812">Transmembrane</keyword>
<evidence type="ECO:0000256" key="2">
    <source>
        <dbReference type="SAM" id="SignalP"/>
    </source>
</evidence>
<evidence type="ECO:0000313" key="4">
    <source>
        <dbReference type="WBParaSite" id="Csp11.Scaffold629.g10385.t1"/>
    </source>
</evidence>
<dbReference type="eggNOG" id="ENOG502THNY">
    <property type="taxonomic scope" value="Eukaryota"/>
</dbReference>
<dbReference type="PANTHER" id="PTHR34721">
    <property type="entry name" value="PROTEIN CBG09734"/>
    <property type="match status" value="1"/>
</dbReference>
<sequence>MTSSLAIFSVLALLCLVPYADSIRCYDYTSTNLVRNNMKTWVDCPADAQYCYKSYLESRDFNNDKTYVEGRACGSSNLCIQNGCVGTNTDKACCCRGELCNSSSLAKLSVSILTLLAVWFFKN</sequence>
<evidence type="ECO:0000313" key="3">
    <source>
        <dbReference type="Proteomes" id="UP000095282"/>
    </source>
</evidence>
<name>A0A1I7TP58_9PELO</name>
<keyword evidence="1" id="KW-1133">Transmembrane helix</keyword>
<dbReference type="PANTHER" id="PTHR34721:SF11">
    <property type="entry name" value="ACTIVIN_RECP DOMAIN-CONTAINING PROTEIN"/>
    <property type="match status" value="1"/>
</dbReference>
<feature type="chain" id="PRO_5009307779" evidence="2">
    <location>
        <begin position="23"/>
        <end position="123"/>
    </location>
</feature>
<dbReference type="Gene3D" id="2.10.60.10">
    <property type="entry name" value="CD59"/>
    <property type="match status" value="1"/>
</dbReference>
<dbReference type="InterPro" id="IPR045860">
    <property type="entry name" value="Snake_toxin-like_sf"/>
</dbReference>
<evidence type="ECO:0000256" key="1">
    <source>
        <dbReference type="SAM" id="Phobius"/>
    </source>
</evidence>
<keyword evidence="1" id="KW-0472">Membrane</keyword>
<dbReference type="AlphaFoldDB" id="A0A1I7TP58"/>
<protein>
    <submittedName>
        <fullName evidence="4">UPAR/Ly6 domain-containing protein</fullName>
    </submittedName>
</protein>
<feature type="signal peptide" evidence="2">
    <location>
        <begin position="1"/>
        <end position="22"/>
    </location>
</feature>
<dbReference type="Proteomes" id="UP000095282">
    <property type="component" value="Unplaced"/>
</dbReference>
<keyword evidence="2" id="KW-0732">Signal</keyword>